<proteinExistence type="predicted"/>
<dbReference type="Proteomes" id="UP000780690">
    <property type="component" value="Unassembled WGS sequence"/>
</dbReference>
<comment type="caution">
    <text evidence="1">The sequence shown here is derived from an EMBL/GenBank/DDBJ whole genome shotgun (WGS) entry which is preliminary data.</text>
</comment>
<protein>
    <recommendedName>
        <fullName evidence="3">HEAT repeat domain-containing protein</fullName>
    </recommendedName>
</protein>
<name>A0ABX0QYD5_9GAMM</name>
<dbReference type="RefSeq" id="WP_167137695.1">
    <property type="nucleotide sequence ID" value="NZ_VWXD01000003.1"/>
</dbReference>
<sequence>MQFEEIDILMKDKTDFHKRLKLIAALKARTDGHSIEALQFLLKHDGVYKVRLAAWQVLSEKGVQCAEPVARPAYAIFLERSIGKLKRFGVWLVAITEGFR</sequence>
<evidence type="ECO:0000313" key="1">
    <source>
        <dbReference type="EMBL" id="NIF00366.1"/>
    </source>
</evidence>
<accession>A0ABX0QYD5</accession>
<keyword evidence="2" id="KW-1185">Reference proteome</keyword>
<evidence type="ECO:0000313" key="2">
    <source>
        <dbReference type="Proteomes" id="UP000780690"/>
    </source>
</evidence>
<gene>
    <name evidence="1" type="ORF">F3J38_09875</name>
</gene>
<organism evidence="1 2">
    <name type="scientific">Candidatus Pantoea formicae</name>
    <dbReference type="NCBI Taxonomy" id="2608355"/>
    <lineage>
        <taxon>Bacteria</taxon>
        <taxon>Pseudomonadati</taxon>
        <taxon>Pseudomonadota</taxon>
        <taxon>Gammaproteobacteria</taxon>
        <taxon>Enterobacterales</taxon>
        <taxon>Erwiniaceae</taxon>
        <taxon>Pantoea</taxon>
    </lineage>
</organism>
<dbReference type="EMBL" id="VWXD01000003">
    <property type="protein sequence ID" value="NIF00366.1"/>
    <property type="molecule type" value="Genomic_DNA"/>
</dbReference>
<reference evidence="1 2" key="1">
    <citation type="journal article" date="2019" name="bioRxiv">
        <title>Bacteria contribute to plant secondary compound degradation in a generalist herbivore system.</title>
        <authorList>
            <person name="Francoeur C.B."/>
            <person name="Khadempour L."/>
            <person name="Moreira-Soto R.D."/>
            <person name="Gotting K."/>
            <person name="Book A.J."/>
            <person name="Pinto-Tomas A.A."/>
            <person name="Keefover-Ring K."/>
            <person name="Currie C.R."/>
        </authorList>
    </citation>
    <scope>NUCLEOTIDE SEQUENCE [LARGE SCALE GENOMIC DNA]</scope>
    <source>
        <strain evidence="1 2">Acro-805</strain>
    </source>
</reference>
<evidence type="ECO:0008006" key="3">
    <source>
        <dbReference type="Google" id="ProtNLM"/>
    </source>
</evidence>